<keyword evidence="5" id="KW-1185">Reference proteome</keyword>
<keyword evidence="2" id="KW-0804">Transcription</keyword>
<dbReference type="InterPro" id="IPR011006">
    <property type="entry name" value="CheY-like_superfamily"/>
</dbReference>
<sequence>MQSREQRLTEVFIKLADTLGEDFELAAFLGMLAEATVELLEVDAVGLDLTDDDHVLRVFATADSPAQLVEQDHPSYPTTEMLPLCLRGKAIGSMNLFRTGPVPFSEQELGLGQALSDMATIGLLHEREHRGRQELCGQLQQALDSRILIEQAKGMLAERAGLSLPDAFAAMRSYARGKGCGLKAVARGVLDGTLRTASLMTP</sequence>
<proteinExistence type="predicted"/>
<evidence type="ECO:0000256" key="1">
    <source>
        <dbReference type="ARBA" id="ARBA00023015"/>
    </source>
</evidence>
<keyword evidence="1" id="KW-0805">Transcription regulation</keyword>
<dbReference type="Gene3D" id="1.10.10.10">
    <property type="entry name" value="Winged helix-like DNA-binding domain superfamily/Winged helix DNA-binding domain"/>
    <property type="match status" value="1"/>
</dbReference>
<dbReference type="RefSeq" id="WP_343968240.1">
    <property type="nucleotide sequence ID" value="NZ_BAAAHK010000006.1"/>
</dbReference>
<comment type="caution">
    <text evidence="4">The sequence shown here is derived from an EMBL/GenBank/DDBJ whole genome shotgun (WGS) entry which is preliminary data.</text>
</comment>
<evidence type="ECO:0000313" key="4">
    <source>
        <dbReference type="EMBL" id="GAA0937036.1"/>
    </source>
</evidence>
<dbReference type="Pfam" id="PF03861">
    <property type="entry name" value="ANTAR"/>
    <property type="match status" value="1"/>
</dbReference>
<dbReference type="SMART" id="SM01012">
    <property type="entry name" value="ANTAR"/>
    <property type="match status" value="1"/>
</dbReference>
<dbReference type="InterPro" id="IPR005561">
    <property type="entry name" value="ANTAR"/>
</dbReference>
<name>A0ABN1Q4R6_9ACTN</name>
<accession>A0ABN1Q4R6</accession>
<reference evidence="4 5" key="1">
    <citation type="journal article" date="2019" name="Int. J. Syst. Evol. Microbiol.">
        <title>The Global Catalogue of Microorganisms (GCM) 10K type strain sequencing project: providing services to taxonomists for standard genome sequencing and annotation.</title>
        <authorList>
            <consortium name="The Broad Institute Genomics Platform"/>
            <consortium name="The Broad Institute Genome Sequencing Center for Infectious Disease"/>
            <person name="Wu L."/>
            <person name="Ma J."/>
        </authorList>
    </citation>
    <scope>NUCLEOTIDE SEQUENCE [LARGE SCALE GENOMIC DNA]</scope>
    <source>
        <strain evidence="4 5">JCM 10977</strain>
    </source>
</reference>
<evidence type="ECO:0000313" key="5">
    <source>
        <dbReference type="Proteomes" id="UP001500542"/>
    </source>
</evidence>
<dbReference type="PROSITE" id="PS50921">
    <property type="entry name" value="ANTAR"/>
    <property type="match status" value="1"/>
</dbReference>
<dbReference type="InterPro" id="IPR036388">
    <property type="entry name" value="WH-like_DNA-bd_sf"/>
</dbReference>
<evidence type="ECO:0000259" key="3">
    <source>
        <dbReference type="PROSITE" id="PS50921"/>
    </source>
</evidence>
<dbReference type="SUPFAM" id="SSF55781">
    <property type="entry name" value="GAF domain-like"/>
    <property type="match status" value="1"/>
</dbReference>
<gene>
    <name evidence="4" type="ORF">GCM10009554_25000</name>
</gene>
<dbReference type="InterPro" id="IPR029016">
    <property type="entry name" value="GAF-like_dom_sf"/>
</dbReference>
<dbReference type="Proteomes" id="UP001500542">
    <property type="component" value="Unassembled WGS sequence"/>
</dbReference>
<feature type="domain" description="ANTAR" evidence="3">
    <location>
        <begin position="129"/>
        <end position="190"/>
    </location>
</feature>
<evidence type="ECO:0000256" key="2">
    <source>
        <dbReference type="ARBA" id="ARBA00023163"/>
    </source>
</evidence>
<dbReference type="EMBL" id="BAAAHK010000006">
    <property type="protein sequence ID" value="GAA0937036.1"/>
    <property type="molecule type" value="Genomic_DNA"/>
</dbReference>
<protein>
    <submittedName>
        <fullName evidence="4">GAF and ANTAR domain-containing protein</fullName>
    </submittedName>
</protein>
<organism evidence="4 5">
    <name type="scientific">Kribbella koreensis</name>
    <dbReference type="NCBI Taxonomy" id="57909"/>
    <lineage>
        <taxon>Bacteria</taxon>
        <taxon>Bacillati</taxon>
        <taxon>Actinomycetota</taxon>
        <taxon>Actinomycetes</taxon>
        <taxon>Propionibacteriales</taxon>
        <taxon>Kribbellaceae</taxon>
        <taxon>Kribbella</taxon>
    </lineage>
</organism>
<dbReference type="SUPFAM" id="SSF52172">
    <property type="entry name" value="CheY-like"/>
    <property type="match status" value="1"/>
</dbReference>
<dbReference type="Gene3D" id="3.30.450.40">
    <property type="match status" value="1"/>
</dbReference>